<dbReference type="KEGG" id="thyd:TTHT_1267"/>
<reference evidence="2 3" key="1">
    <citation type="journal article" date="2012" name="Extremophiles">
        <title>Thermotomaculum hydrothermale gen. nov., sp. nov., a novel heterotrophic thermophile within the phylum Acidobacteria from a deep-sea hydrothermal vent chimney in the Southern Okinawa Trough.</title>
        <authorList>
            <person name="Izumi H."/>
            <person name="Nunoura T."/>
            <person name="Miyazaki M."/>
            <person name="Mino S."/>
            <person name="Toki T."/>
            <person name="Takai K."/>
            <person name="Sako Y."/>
            <person name="Sawabe T."/>
            <person name="Nakagawa S."/>
        </authorList>
    </citation>
    <scope>NUCLEOTIDE SEQUENCE [LARGE SCALE GENOMIC DNA]</scope>
    <source>
        <strain evidence="2 3">AC55</strain>
    </source>
</reference>
<accession>A0A7R6SYL6</accession>
<dbReference type="InterPro" id="IPR025497">
    <property type="entry name" value="PatA-like_N"/>
</dbReference>
<dbReference type="Proteomes" id="UP000595564">
    <property type="component" value="Chromosome"/>
</dbReference>
<proteinExistence type="predicted"/>
<dbReference type="RefSeq" id="WP_201327089.1">
    <property type="nucleotide sequence ID" value="NZ_AP017470.1"/>
</dbReference>
<dbReference type="PANTHER" id="PTHR36304:SF4">
    <property type="entry name" value="DUF4388 DOMAIN-CONTAINING PROTEIN"/>
    <property type="match status" value="1"/>
</dbReference>
<dbReference type="Pfam" id="PF14332">
    <property type="entry name" value="DUF4388"/>
    <property type="match status" value="1"/>
</dbReference>
<feature type="domain" description="PatA-like N-terminal" evidence="1">
    <location>
        <begin position="4"/>
        <end position="104"/>
    </location>
</feature>
<dbReference type="PANTHER" id="PTHR36304">
    <property type="entry name" value="DOMAIN GTPASE-ACTIVATING PROTEIN, PUTATIVE-RELATED-RELATED"/>
    <property type="match status" value="1"/>
</dbReference>
<gene>
    <name evidence="2" type="ORF">TTHT_1267</name>
</gene>
<evidence type="ECO:0000259" key="1">
    <source>
        <dbReference type="Pfam" id="PF14332"/>
    </source>
</evidence>
<sequence length="286" mass="32450">MILQGSLSELKLPDILQLANMAGETCLINFMNKDGEKGKIVLIDGNMVYAKTDSLEGDEAVYEIAIWLEGHFKVGEIDQNYPKNVKSNLTSLLMEAARRLDEWRVLSKKIPSLAYYPVLIDNPNTQQTMNTSELQIIKYIDGQTNIRDISKKSGLTPFVVAKLIYGLIVNNLVMLSKFPYEVKSTTFESKNESEINFLEKSPLYKKMLALKEAARRFTVSVPGFSDKIETEFLKSLKRLKTSPNEKKIVIDFANNILFTLAEVEGKEFSKKLSLEFKEILKSKSTK</sequence>
<keyword evidence="3" id="KW-1185">Reference proteome</keyword>
<evidence type="ECO:0000313" key="2">
    <source>
        <dbReference type="EMBL" id="BBB32785.1"/>
    </source>
</evidence>
<dbReference type="EMBL" id="AP017470">
    <property type="protein sequence ID" value="BBB32785.1"/>
    <property type="molecule type" value="Genomic_DNA"/>
</dbReference>
<evidence type="ECO:0000313" key="3">
    <source>
        <dbReference type="Proteomes" id="UP000595564"/>
    </source>
</evidence>
<name>A0A7R6SYL6_9BACT</name>
<organism evidence="2 3">
    <name type="scientific">Thermotomaculum hydrothermale</name>
    <dbReference type="NCBI Taxonomy" id="981385"/>
    <lineage>
        <taxon>Bacteria</taxon>
        <taxon>Pseudomonadati</taxon>
        <taxon>Acidobacteriota</taxon>
        <taxon>Holophagae</taxon>
        <taxon>Thermotomaculales</taxon>
        <taxon>Thermotomaculaceae</taxon>
        <taxon>Thermotomaculum</taxon>
    </lineage>
</organism>
<protein>
    <recommendedName>
        <fullName evidence="1">PatA-like N-terminal domain-containing protein</fullName>
    </recommendedName>
</protein>
<dbReference type="AlphaFoldDB" id="A0A7R6SYL6"/>